<dbReference type="AlphaFoldDB" id="A0A8B8FXE8"/>
<evidence type="ECO:0000313" key="4">
    <source>
        <dbReference type="RefSeq" id="XP_025415035.1"/>
    </source>
</evidence>
<dbReference type="Pfam" id="PF06625">
    <property type="entry name" value="DUF1151"/>
    <property type="match status" value="1"/>
</dbReference>
<proteinExistence type="predicted"/>
<evidence type="ECO:0000256" key="2">
    <source>
        <dbReference type="SAM" id="MobiDB-lite"/>
    </source>
</evidence>
<name>A0A8B8FXE8_9HEMI</name>
<keyword evidence="1" id="KW-0175">Coiled coil</keyword>
<dbReference type="RefSeq" id="XP_025415035.1">
    <property type="nucleotide sequence ID" value="XM_025559250.1"/>
</dbReference>
<accession>A0A8B8FXE8</accession>
<feature type="region of interest" description="Disordered" evidence="2">
    <location>
        <begin position="37"/>
        <end position="72"/>
    </location>
</feature>
<reference evidence="4" key="1">
    <citation type="submission" date="2025-08" db="UniProtKB">
        <authorList>
            <consortium name="RefSeq"/>
        </authorList>
    </citation>
    <scope>IDENTIFICATION</scope>
    <source>
        <tissue evidence="4">Whole body</tissue>
    </source>
</reference>
<protein>
    <submittedName>
        <fullName evidence="4">Uncharacterized protein LOC112686806</fullName>
    </submittedName>
</protein>
<dbReference type="Proteomes" id="UP000694846">
    <property type="component" value="Unplaced"/>
</dbReference>
<dbReference type="InterPro" id="IPR009533">
    <property type="entry name" value="FAM107"/>
</dbReference>
<evidence type="ECO:0000313" key="3">
    <source>
        <dbReference type="Proteomes" id="UP000694846"/>
    </source>
</evidence>
<evidence type="ECO:0000256" key="1">
    <source>
        <dbReference type="ARBA" id="ARBA00023054"/>
    </source>
</evidence>
<dbReference type="GeneID" id="112686806"/>
<sequence length="250" mass="27747">MCDRLAALDGLVPPAVVARSTPSSPNAYRAVIQQQQLEKTASVPDLQKSHVDGDERAAGEVSTTTEHRAAPASACVDSKSDGCLMEAGRAPVTSLSGTFLTPSKTDNKGLDGQKHQLSKLNDMTMATDCTRDMHQDGLILPRKPVNPCLTSADHQNLHRELLFNQKIGKNVLGQKSELQKALEKHKRTQTQKEIEQQKNSCRTPFERIIEERAKKIETQMEKNDVKEKDEDKPEFLQVHAKLRAKMGKTD</sequence>
<dbReference type="PANTHER" id="PTHR16768">
    <property type="entry name" value="DOWN REGULATED IN RENAL CARCINOMA 1/TU3A"/>
    <property type="match status" value="1"/>
</dbReference>
<keyword evidence="3" id="KW-1185">Reference proteome</keyword>
<feature type="compositionally biased region" description="Basic and acidic residues" evidence="2">
    <location>
        <begin position="47"/>
        <end position="58"/>
    </location>
</feature>
<dbReference type="PANTHER" id="PTHR16768:SF5">
    <property type="entry name" value="FI14214P"/>
    <property type="match status" value="1"/>
</dbReference>
<organism evidence="3 4">
    <name type="scientific">Sipha flava</name>
    <name type="common">yellow sugarcane aphid</name>
    <dbReference type="NCBI Taxonomy" id="143950"/>
    <lineage>
        <taxon>Eukaryota</taxon>
        <taxon>Metazoa</taxon>
        <taxon>Ecdysozoa</taxon>
        <taxon>Arthropoda</taxon>
        <taxon>Hexapoda</taxon>
        <taxon>Insecta</taxon>
        <taxon>Pterygota</taxon>
        <taxon>Neoptera</taxon>
        <taxon>Paraneoptera</taxon>
        <taxon>Hemiptera</taxon>
        <taxon>Sternorrhyncha</taxon>
        <taxon>Aphidomorpha</taxon>
        <taxon>Aphidoidea</taxon>
        <taxon>Aphididae</taxon>
        <taxon>Sipha</taxon>
    </lineage>
</organism>
<dbReference type="OrthoDB" id="5963205at2759"/>
<gene>
    <name evidence="4" type="primary">LOC112686806</name>
</gene>